<comment type="subcellular location">
    <subcellularLocation>
        <location evidence="1">Cell membrane</location>
        <topology evidence="1">Multi-pass membrane protein</topology>
    </subcellularLocation>
</comment>
<dbReference type="PANTHER" id="PTHR30287:SF2">
    <property type="entry name" value="BLL1001 PROTEIN"/>
    <property type="match status" value="1"/>
</dbReference>
<dbReference type="RefSeq" id="WP_307363554.1">
    <property type="nucleotide sequence ID" value="NZ_JAUSXK010000001.1"/>
</dbReference>
<keyword evidence="3 6" id="KW-0812">Transmembrane</keyword>
<evidence type="ECO:0000256" key="6">
    <source>
        <dbReference type="SAM" id="Phobius"/>
    </source>
</evidence>
<keyword evidence="2" id="KW-1003">Cell membrane</keyword>
<feature type="transmembrane region" description="Helical" evidence="6">
    <location>
        <begin position="57"/>
        <end position="80"/>
    </location>
</feature>
<feature type="domain" description="ABC3 transporter permease C-terminal" evidence="7">
    <location>
        <begin position="61"/>
        <end position="174"/>
    </location>
</feature>
<protein>
    <recommendedName>
        <fullName evidence="7">ABC3 transporter permease C-terminal domain-containing protein</fullName>
    </recommendedName>
</protein>
<sequence>MNPYAVLLLSRPRRASATITGLQIAASGVTTLLTFAVAMLAVAFWNAPTDEIGYQVLAFGLVGLLLVPLITLGTATARLAARSRDDRLATLRLLGLTSGRVRRIAVAEVTVIAAIGVLIGTAFSAALPFTLSLLTVHGQQLQASELWLPWWLTATIPPVLVIIAALSALLGLRRVVLAPLGVRTRQDAPRMSWFRVVIGLVVIGAAVLVTQLMSPGWGVIVLLGALTAVVLAVMAVLGVVGPFAVAFVSRRAAARTSDPARLVAARGIQDDPRAAWRSVSSLALATFILIPAGSLLGYLDTISRSASREIMTADQLVLFADARTMLVALAAISFLVVACQTAITQTAAILENRDLHVALDRTGMPRAGLNRTRLLRVTGPANIAVIGAAAASTAVTFPIIATAAVVAPLFTVAIIIVLLLGLLLVRAGVTLTGPVLKRVLEAPARGE</sequence>
<dbReference type="PANTHER" id="PTHR30287">
    <property type="entry name" value="MEMBRANE COMPONENT OF PREDICTED ABC SUPERFAMILY METABOLITE UPTAKE TRANSPORTER"/>
    <property type="match status" value="1"/>
</dbReference>
<dbReference type="Proteomes" id="UP001239085">
    <property type="component" value="Unassembled WGS sequence"/>
</dbReference>
<gene>
    <name evidence="8" type="ORF">QFZ46_003512</name>
</gene>
<feature type="transmembrane region" description="Helical" evidence="6">
    <location>
        <begin position="101"/>
        <end position="127"/>
    </location>
</feature>
<dbReference type="InterPro" id="IPR038766">
    <property type="entry name" value="Membrane_comp_ABC_pdt"/>
</dbReference>
<evidence type="ECO:0000256" key="3">
    <source>
        <dbReference type="ARBA" id="ARBA00022692"/>
    </source>
</evidence>
<dbReference type="Pfam" id="PF02687">
    <property type="entry name" value="FtsX"/>
    <property type="match status" value="1"/>
</dbReference>
<dbReference type="EMBL" id="JAUSXK010000001">
    <property type="protein sequence ID" value="MDQ0645352.1"/>
    <property type="molecule type" value="Genomic_DNA"/>
</dbReference>
<keyword evidence="9" id="KW-1185">Reference proteome</keyword>
<evidence type="ECO:0000313" key="8">
    <source>
        <dbReference type="EMBL" id="MDQ0645352.1"/>
    </source>
</evidence>
<proteinExistence type="predicted"/>
<feature type="transmembrane region" description="Helical" evidence="6">
    <location>
        <begin position="147"/>
        <end position="172"/>
    </location>
</feature>
<feature type="transmembrane region" description="Helical" evidence="6">
    <location>
        <begin position="381"/>
        <end position="401"/>
    </location>
</feature>
<keyword evidence="5 6" id="KW-0472">Membrane</keyword>
<dbReference type="InterPro" id="IPR003838">
    <property type="entry name" value="ABC3_permease_C"/>
</dbReference>
<keyword evidence="4 6" id="KW-1133">Transmembrane helix</keyword>
<evidence type="ECO:0000256" key="5">
    <source>
        <dbReference type="ARBA" id="ARBA00023136"/>
    </source>
</evidence>
<organism evidence="8 9">
    <name type="scientific">Microbacterium murale</name>
    <dbReference type="NCBI Taxonomy" id="1081040"/>
    <lineage>
        <taxon>Bacteria</taxon>
        <taxon>Bacillati</taxon>
        <taxon>Actinomycetota</taxon>
        <taxon>Actinomycetes</taxon>
        <taxon>Micrococcales</taxon>
        <taxon>Microbacteriaceae</taxon>
        <taxon>Microbacterium</taxon>
    </lineage>
</organism>
<feature type="transmembrane region" description="Helical" evidence="6">
    <location>
        <begin position="21"/>
        <end position="45"/>
    </location>
</feature>
<accession>A0ABU0PEJ1</accession>
<evidence type="ECO:0000313" key="9">
    <source>
        <dbReference type="Proteomes" id="UP001239085"/>
    </source>
</evidence>
<feature type="transmembrane region" description="Helical" evidence="6">
    <location>
        <begin position="407"/>
        <end position="429"/>
    </location>
</feature>
<evidence type="ECO:0000256" key="2">
    <source>
        <dbReference type="ARBA" id="ARBA00022475"/>
    </source>
</evidence>
<feature type="transmembrane region" description="Helical" evidence="6">
    <location>
        <begin position="219"/>
        <end position="248"/>
    </location>
</feature>
<reference evidence="8 9" key="1">
    <citation type="submission" date="2023-07" db="EMBL/GenBank/DDBJ databases">
        <title>Comparative genomics of wheat-associated soil bacteria to identify genetic determinants of phenazine resistance.</title>
        <authorList>
            <person name="Mouncey N."/>
        </authorList>
    </citation>
    <scope>NUCLEOTIDE SEQUENCE [LARGE SCALE GENOMIC DNA]</scope>
    <source>
        <strain evidence="8 9">W2I7</strain>
    </source>
</reference>
<feature type="transmembrane region" description="Helical" evidence="6">
    <location>
        <begin position="282"/>
        <end position="302"/>
    </location>
</feature>
<feature type="transmembrane region" description="Helical" evidence="6">
    <location>
        <begin position="193"/>
        <end position="213"/>
    </location>
</feature>
<feature type="transmembrane region" description="Helical" evidence="6">
    <location>
        <begin position="322"/>
        <end position="343"/>
    </location>
</feature>
<name>A0ABU0PEJ1_9MICO</name>
<evidence type="ECO:0000259" key="7">
    <source>
        <dbReference type="Pfam" id="PF02687"/>
    </source>
</evidence>
<comment type="caution">
    <text evidence="8">The sequence shown here is derived from an EMBL/GenBank/DDBJ whole genome shotgun (WGS) entry which is preliminary data.</text>
</comment>
<evidence type="ECO:0000256" key="4">
    <source>
        <dbReference type="ARBA" id="ARBA00022989"/>
    </source>
</evidence>
<evidence type="ECO:0000256" key="1">
    <source>
        <dbReference type="ARBA" id="ARBA00004651"/>
    </source>
</evidence>